<dbReference type="NCBIfam" id="TIGR01710">
    <property type="entry name" value="typeII_sec_gspG"/>
    <property type="match status" value="1"/>
</dbReference>
<dbReference type="Pfam" id="PF07963">
    <property type="entry name" value="N_methyl"/>
    <property type="match status" value="1"/>
</dbReference>
<dbReference type="EMBL" id="FMZX01000080">
    <property type="protein sequence ID" value="SDE63836.1"/>
    <property type="molecule type" value="Genomic_DNA"/>
</dbReference>
<gene>
    <name evidence="12" type="ORF">SAMN04487779_10802</name>
</gene>
<evidence type="ECO:0000256" key="3">
    <source>
        <dbReference type="ARBA" id="ARBA00020042"/>
    </source>
</evidence>
<dbReference type="PANTHER" id="PTHR30093:SF45">
    <property type="entry name" value="TYPE II SECRETION SYSTEM CORE PROTEIN G"/>
    <property type="match status" value="1"/>
</dbReference>
<dbReference type="GO" id="GO:0015628">
    <property type="term" value="P:protein secretion by the type II secretion system"/>
    <property type="evidence" value="ECO:0007669"/>
    <property type="project" value="InterPro"/>
</dbReference>
<proteinExistence type="inferred from homology"/>
<evidence type="ECO:0000256" key="7">
    <source>
        <dbReference type="ARBA" id="ARBA00022692"/>
    </source>
</evidence>
<dbReference type="InterPro" id="IPR000983">
    <property type="entry name" value="Bac_GSPG_pilin"/>
</dbReference>
<evidence type="ECO:0000256" key="8">
    <source>
        <dbReference type="ARBA" id="ARBA00022989"/>
    </source>
</evidence>
<dbReference type="InterPro" id="IPR012902">
    <property type="entry name" value="N_methyl_site"/>
</dbReference>
<feature type="domain" description="Type II secretion system protein GspG C-terminal" evidence="11">
    <location>
        <begin position="40"/>
        <end position="145"/>
    </location>
</feature>
<dbReference type="RefSeq" id="WP_090571320.1">
    <property type="nucleotide sequence ID" value="NZ_FMXZ01000040.1"/>
</dbReference>
<dbReference type="PANTHER" id="PTHR30093">
    <property type="entry name" value="GENERAL SECRETION PATHWAY PROTEIN G"/>
    <property type="match status" value="1"/>
</dbReference>
<sequence>MAHRRCKAGREAQHGFALIELLVVLAILGMLAAVAAPQALRYLGSARHNAAKLQLQGLSSALDLFQLDVGRYPSREEGLAALVQRPTGQARWNGPYVRKTEQLQDPWQRPWHYRLPGEHGSYDLFSLGADDRPGGLGENRDVTSW</sequence>
<keyword evidence="4" id="KW-1003">Cell membrane</keyword>
<dbReference type="Proteomes" id="UP000198925">
    <property type="component" value="Unassembled WGS sequence"/>
</dbReference>
<dbReference type="InterPro" id="IPR013545">
    <property type="entry name" value="T2SS_protein-GspG_C"/>
</dbReference>
<dbReference type="Gene3D" id="3.30.700.10">
    <property type="entry name" value="Glycoprotein, Type 4 Pilin"/>
    <property type="match status" value="1"/>
</dbReference>
<dbReference type="InterPro" id="IPR045584">
    <property type="entry name" value="Pilin-like"/>
</dbReference>
<accession>A0A1G7EKA5</accession>
<dbReference type="SUPFAM" id="SSF54523">
    <property type="entry name" value="Pili subunits"/>
    <property type="match status" value="1"/>
</dbReference>
<dbReference type="AlphaFoldDB" id="A0A1G7EKA5"/>
<keyword evidence="6" id="KW-0997">Cell inner membrane</keyword>
<keyword evidence="5" id="KW-0488">Methylation</keyword>
<protein>
    <recommendedName>
        <fullName evidence="3">Type II secretion system core protein G</fullName>
    </recommendedName>
</protein>
<dbReference type="GO" id="GO:0005886">
    <property type="term" value="C:plasma membrane"/>
    <property type="evidence" value="ECO:0007669"/>
    <property type="project" value="UniProtKB-SubCell"/>
</dbReference>
<evidence type="ECO:0000256" key="6">
    <source>
        <dbReference type="ARBA" id="ARBA00022519"/>
    </source>
</evidence>
<name>A0A1G7EKA5_9PROT</name>
<dbReference type="Pfam" id="PF08334">
    <property type="entry name" value="T2SSG"/>
    <property type="match status" value="1"/>
</dbReference>
<evidence type="ECO:0000313" key="12">
    <source>
        <dbReference type="EMBL" id="SDE63836.1"/>
    </source>
</evidence>
<dbReference type="GO" id="GO:0015627">
    <property type="term" value="C:type II protein secretion system complex"/>
    <property type="evidence" value="ECO:0007669"/>
    <property type="project" value="InterPro"/>
</dbReference>
<keyword evidence="13" id="KW-1185">Reference proteome</keyword>
<dbReference type="PRINTS" id="PR00813">
    <property type="entry name" value="BCTERIALGSPG"/>
</dbReference>
<feature type="transmembrane region" description="Helical" evidence="10">
    <location>
        <begin position="21"/>
        <end position="40"/>
    </location>
</feature>
<keyword evidence="7 10" id="KW-0812">Transmembrane</keyword>
<dbReference type="OrthoDB" id="9795612at2"/>
<evidence type="ECO:0000256" key="5">
    <source>
        <dbReference type="ARBA" id="ARBA00022481"/>
    </source>
</evidence>
<dbReference type="InterPro" id="IPR010054">
    <property type="entry name" value="Type2_sec_GspG"/>
</dbReference>
<reference evidence="12 13" key="1">
    <citation type="submission" date="2016-10" db="EMBL/GenBank/DDBJ databases">
        <authorList>
            <person name="de Groot N.N."/>
        </authorList>
    </citation>
    <scope>NUCLEOTIDE SEQUENCE [LARGE SCALE GENOMIC DNA]</scope>
    <source>
        <strain evidence="12 13">CPCC 100156</strain>
    </source>
</reference>
<evidence type="ECO:0000259" key="11">
    <source>
        <dbReference type="Pfam" id="PF08334"/>
    </source>
</evidence>
<evidence type="ECO:0000256" key="4">
    <source>
        <dbReference type="ARBA" id="ARBA00022475"/>
    </source>
</evidence>
<evidence type="ECO:0000256" key="9">
    <source>
        <dbReference type="ARBA" id="ARBA00023136"/>
    </source>
</evidence>
<evidence type="ECO:0000256" key="10">
    <source>
        <dbReference type="SAM" id="Phobius"/>
    </source>
</evidence>
<evidence type="ECO:0000256" key="1">
    <source>
        <dbReference type="ARBA" id="ARBA00004377"/>
    </source>
</evidence>
<keyword evidence="9 10" id="KW-0472">Membrane</keyword>
<dbReference type="STRING" id="938405.SAMN02927895_05482"/>
<comment type="subcellular location">
    <subcellularLocation>
        <location evidence="1">Cell inner membrane</location>
        <topology evidence="1">Single-pass membrane protein</topology>
    </subcellularLocation>
</comment>
<evidence type="ECO:0000256" key="2">
    <source>
        <dbReference type="ARBA" id="ARBA00009984"/>
    </source>
</evidence>
<keyword evidence="8 10" id="KW-1133">Transmembrane helix</keyword>
<comment type="similarity">
    <text evidence="2">Belongs to the GSP G family.</text>
</comment>
<organism evidence="12 13">
    <name type="scientific">Belnapia rosea</name>
    <dbReference type="NCBI Taxonomy" id="938405"/>
    <lineage>
        <taxon>Bacteria</taxon>
        <taxon>Pseudomonadati</taxon>
        <taxon>Pseudomonadota</taxon>
        <taxon>Alphaproteobacteria</taxon>
        <taxon>Acetobacterales</taxon>
        <taxon>Roseomonadaceae</taxon>
        <taxon>Belnapia</taxon>
    </lineage>
</organism>
<evidence type="ECO:0000313" key="13">
    <source>
        <dbReference type="Proteomes" id="UP000198925"/>
    </source>
</evidence>
<dbReference type="NCBIfam" id="TIGR02532">
    <property type="entry name" value="IV_pilin_GFxxxE"/>
    <property type="match status" value="1"/>
</dbReference>